<comment type="similarity">
    <text evidence="1">Belongs to the EutP/PduV family.</text>
</comment>
<evidence type="ECO:0000313" key="2">
    <source>
        <dbReference type="EMBL" id="MBV7271312.1"/>
    </source>
</evidence>
<gene>
    <name evidence="2" type="ORF">I6U48_00055</name>
</gene>
<dbReference type="GO" id="GO:0006576">
    <property type="term" value="P:biogenic amine metabolic process"/>
    <property type="evidence" value="ECO:0007669"/>
    <property type="project" value="InterPro"/>
</dbReference>
<dbReference type="CDD" id="cd00882">
    <property type="entry name" value="Ras_like_GTPase"/>
    <property type="match status" value="1"/>
</dbReference>
<dbReference type="PIRSF" id="PIRSF036409">
    <property type="entry name" value="EutP_PduV"/>
    <property type="match status" value="1"/>
</dbReference>
<reference evidence="2" key="1">
    <citation type="submission" date="2020-12" db="EMBL/GenBank/DDBJ databases">
        <title>Clostridium thailandense sp. nov., a novel acetogenic bacterium isolated from peat land soil in Thailand.</title>
        <authorList>
            <person name="Chaikitkaew S."/>
            <person name="Birkeland N.K."/>
        </authorList>
    </citation>
    <scope>NUCLEOTIDE SEQUENCE</scope>
    <source>
        <strain evidence="2">PL3</strain>
    </source>
</reference>
<evidence type="ECO:0000256" key="1">
    <source>
        <dbReference type="PIRNR" id="PIRNR036409"/>
    </source>
</evidence>
<dbReference type="EMBL" id="JAEEGC010000001">
    <property type="protein sequence ID" value="MBV7271312.1"/>
    <property type="molecule type" value="Genomic_DNA"/>
</dbReference>
<keyword evidence="3" id="KW-1185">Reference proteome</keyword>
<name>A0A949WTC3_9CLOT</name>
<keyword evidence="1" id="KW-0547">Nucleotide-binding</keyword>
<sequence length="151" mass="16953">MYYYKNMKKRKLMVVGPVGSGKSSLISCLNGKGMDAKKTQSVLYDTLSIDTPGEYLENPCMYKYIIAEAQSVEYVLFIQDAMQRRCIYPPGFAQSFNRKTIGVITKVDTESVEVEHSQKILQTIGVKGPILKTSSKTGYGIKELKEYLGIE</sequence>
<protein>
    <submittedName>
        <fullName evidence="2">Ethanolamine utilization protein EutP</fullName>
    </submittedName>
</protein>
<organism evidence="2 3">
    <name type="scientific">Clostridium thailandense</name>
    <dbReference type="NCBI Taxonomy" id="2794346"/>
    <lineage>
        <taxon>Bacteria</taxon>
        <taxon>Bacillati</taxon>
        <taxon>Bacillota</taxon>
        <taxon>Clostridia</taxon>
        <taxon>Eubacteriales</taxon>
        <taxon>Clostridiaceae</taxon>
        <taxon>Clostridium</taxon>
    </lineage>
</organism>
<proteinExistence type="inferred from homology"/>
<dbReference type="Pfam" id="PF10662">
    <property type="entry name" value="PduV-EutP"/>
    <property type="match status" value="1"/>
</dbReference>
<accession>A0A949WTC3</accession>
<dbReference type="GO" id="GO:0005524">
    <property type="term" value="F:ATP binding"/>
    <property type="evidence" value="ECO:0007669"/>
    <property type="project" value="InterPro"/>
</dbReference>
<dbReference type="PANTHER" id="PTHR40453:SF1">
    <property type="entry name" value="PROTEIN YOEF"/>
    <property type="match status" value="1"/>
</dbReference>
<evidence type="ECO:0000313" key="3">
    <source>
        <dbReference type="Proteomes" id="UP000694308"/>
    </source>
</evidence>
<dbReference type="Proteomes" id="UP000694308">
    <property type="component" value="Unassembled WGS sequence"/>
</dbReference>
<dbReference type="InterPro" id="IPR012381">
    <property type="entry name" value="EutP_PduV"/>
</dbReference>
<dbReference type="PANTHER" id="PTHR40453">
    <property type="entry name" value="PROTEIN YOEF"/>
    <property type="match status" value="1"/>
</dbReference>
<comment type="caution">
    <text evidence="2">The sequence shown here is derived from an EMBL/GenBank/DDBJ whole genome shotgun (WGS) entry which is preliminary data.</text>
</comment>
<dbReference type="AlphaFoldDB" id="A0A949WTC3"/>